<dbReference type="Proteomes" id="UP000324222">
    <property type="component" value="Unassembled WGS sequence"/>
</dbReference>
<keyword evidence="7" id="KW-1185">Reference proteome</keyword>
<dbReference type="AlphaFoldDB" id="A0A5B7DD04"/>
<name>A0A5B7DD04_PORTR</name>
<feature type="transmembrane region" description="Helical" evidence="5">
    <location>
        <begin position="143"/>
        <end position="176"/>
    </location>
</feature>
<organism evidence="6 7">
    <name type="scientific">Portunus trituberculatus</name>
    <name type="common">Swimming crab</name>
    <name type="synonym">Neptunus trituberculatus</name>
    <dbReference type="NCBI Taxonomy" id="210409"/>
    <lineage>
        <taxon>Eukaryota</taxon>
        <taxon>Metazoa</taxon>
        <taxon>Ecdysozoa</taxon>
        <taxon>Arthropoda</taxon>
        <taxon>Crustacea</taxon>
        <taxon>Multicrustacea</taxon>
        <taxon>Malacostraca</taxon>
        <taxon>Eumalacostraca</taxon>
        <taxon>Eucarida</taxon>
        <taxon>Decapoda</taxon>
        <taxon>Pleocyemata</taxon>
        <taxon>Brachyura</taxon>
        <taxon>Eubrachyura</taxon>
        <taxon>Portunoidea</taxon>
        <taxon>Portunidae</taxon>
        <taxon>Portuninae</taxon>
        <taxon>Portunus</taxon>
    </lineage>
</organism>
<protein>
    <submittedName>
        <fullName evidence="6">Uncharacterized protein</fullName>
    </submittedName>
</protein>
<dbReference type="GO" id="GO:0016020">
    <property type="term" value="C:membrane"/>
    <property type="evidence" value="ECO:0007669"/>
    <property type="project" value="UniProtKB-SubCell"/>
</dbReference>
<evidence type="ECO:0000256" key="1">
    <source>
        <dbReference type="ARBA" id="ARBA00004370"/>
    </source>
</evidence>
<feature type="transmembrane region" description="Helical" evidence="5">
    <location>
        <begin position="23"/>
        <end position="41"/>
    </location>
</feature>
<comment type="subcellular location">
    <subcellularLocation>
        <location evidence="1">Membrane</location>
    </subcellularLocation>
</comment>
<accession>A0A5B7DD04</accession>
<dbReference type="InterPro" id="IPR000276">
    <property type="entry name" value="GPCR_Rhodpsn"/>
</dbReference>
<evidence type="ECO:0000256" key="5">
    <source>
        <dbReference type="SAM" id="Phobius"/>
    </source>
</evidence>
<reference evidence="6 7" key="1">
    <citation type="submission" date="2019-05" db="EMBL/GenBank/DDBJ databases">
        <title>Another draft genome of Portunus trituberculatus and its Hox gene families provides insights of decapod evolution.</title>
        <authorList>
            <person name="Jeong J.-H."/>
            <person name="Song I."/>
            <person name="Kim S."/>
            <person name="Choi T."/>
            <person name="Kim D."/>
            <person name="Ryu S."/>
            <person name="Kim W."/>
        </authorList>
    </citation>
    <scope>NUCLEOTIDE SEQUENCE [LARGE SCALE GENOMIC DNA]</scope>
    <source>
        <tissue evidence="6">Muscle</tissue>
    </source>
</reference>
<evidence type="ECO:0000313" key="6">
    <source>
        <dbReference type="EMBL" id="MPC19109.1"/>
    </source>
</evidence>
<proteinExistence type="predicted"/>
<keyword evidence="2 5" id="KW-0812">Transmembrane</keyword>
<dbReference type="EMBL" id="VSRR010000741">
    <property type="protein sequence ID" value="MPC19109.1"/>
    <property type="molecule type" value="Genomic_DNA"/>
</dbReference>
<evidence type="ECO:0000313" key="7">
    <source>
        <dbReference type="Proteomes" id="UP000324222"/>
    </source>
</evidence>
<feature type="transmembrane region" description="Helical" evidence="5">
    <location>
        <begin position="69"/>
        <end position="89"/>
    </location>
</feature>
<dbReference type="GO" id="GO:0004930">
    <property type="term" value="F:G protein-coupled receptor activity"/>
    <property type="evidence" value="ECO:0007669"/>
    <property type="project" value="InterPro"/>
</dbReference>
<dbReference type="PROSITE" id="PS00237">
    <property type="entry name" value="G_PROTEIN_RECEP_F1_1"/>
    <property type="match status" value="1"/>
</dbReference>
<evidence type="ECO:0000256" key="3">
    <source>
        <dbReference type="ARBA" id="ARBA00022989"/>
    </source>
</evidence>
<evidence type="ECO:0000256" key="4">
    <source>
        <dbReference type="ARBA" id="ARBA00023136"/>
    </source>
</evidence>
<gene>
    <name evidence="6" type="ORF">E2C01_012017</name>
</gene>
<sequence length="248" mass="27188">MAPPPHHTTLSPPRHTQPTASPLFPYTLLSSSGLYLMFINVDRHFYIVESSVNSAKPLKLARLIMRRSYSCFASVLSASSVTFAPITLAKKNTAPSRHSSIILLPLCTSPRGIPLTTLDRIKIIRLLTIVNHWSVEIYAEDYSILLAATVAATSAVVALVVVVVVVVVVVEIIEVVKRRANKMMKRKVKVELKAQEKWMQKKKAVAAQCVGVGVGVVGVGEAEWRLEQGHKPGLVTADLFPGEAVYRK</sequence>
<evidence type="ECO:0000256" key="2">
    <source>
        <dbReference type="ARBA" id="ARBA00022692"/>
    </source>
</evidence>
<comment type="caution">
    <text evidence="6">The sequence shown here is derived from an EMBL/GenBank/DDBJ whole genome shotgun (WGS) entry which is preliminary data.</text>
</comment>
<keyword evidence="3 5" id="KW-1133">Transmembrane helix</keyword>
<keyword evidence="4 5" id="KW-0472">Membrane</keyword>